<dbReference type="InterPro" id="IPR003660">
    <property type="entry name" value="HAMP_dom"/>
</dbReference>
<dbReference type="PANTHER" id="PTHR43531">
    <property type="entry name" value="PROTEIN ICFG"/>
    <property type="match status" value="1"/>
</dbReference>
<dbReference type="PANTHER" id="PTHR43531:SF11">
    <property type="entry name" value="METHYL-ACCEPTING CHEMOTAXIS PROTEIN 3"/>
    <property type="match status" value="1"/>
</dbReference>
<feature type="coiled-coil region" evidence="5">
    <location>
        <begin position="454"/>
        <end position="499"/>
    </location>
</feature>
<dbReference type="Gene3D" id="1.10.287.950">
    <property type="entry name" value="Methyl-accepting chemotaxis protein"/>
    <property type="match status" value="1"/>
</dbReference>
<keyword evidence="1" id="KW-0145">Chemotaxis</keyword>
<dbReference type="InterPro" id="IPR004090">
    <property type="entry name" value="Chemotax_Me-accpt_rcpt"/>
</dbReference>
<reference evidence="11" key="1">
    <citation type="journal article" date="2019" name="Int. J. Syst. Evol. Microbiol.">
        <title>The Global Catalogue of Microorganisms (GCM) 10K type strain sequencing project: providing services to taxonomists for standard genome sequencing and annotation.</title>
        <authorList>
            <consortium name="The Broad Institute Genomics Platform"/>
            <consortium name="The Broad Institute Genome Sequencing Center for Infectious Disease"/>
            <person name="Wu L."/>
            <person name="Ma J."/>
        </authorList>
    </citation>
    <scope>NUCLEOTIDE SEQUENCE [LARGE SCALE GENOMIC DNA]</scope>
    <source>
        <strain evidence="11">CGMCC 1.10759</strain>
    </source>
</reference>
<proteinExistence type="inferred from homology"/>
<accession>A0ABV8SK13</accession>
<evidence type="ECO:0000256" key="5">
    <source>
        <dbReference type="SAM" id="Coils"/>
    </source>
</evidence>
<dbReference type="SUPFAM" id="SSF58104">
    <property type="entry name" value="Methyl-accepting chemotaxis protein (MCP) signaling domain"/>
    <property type="match status" value="1"/>
</dbReference>
<evidence type="ECO:0000256" key="1">
    <source>
        <dbReference type="ARBA" id="ARBA00022500"/>
    </source>
</evidence>
<keyword evidence="5" id="KW-0175">Coiled coil</keyword>
<keyword evidence="7" id="KW-1133">Transmembrane helix</keyword>
<dbReference type="InterPro" id="IPR024478">
    <property type="entry name" value="HlyB_4HB_MCP"/>
</dbReference>
<dbReference type="Pfam" id="PF00015">
    <property type="entry name" value="MCPsignal"/>
    <property type="match status" value="1"/>
</dbReference>
<comment type="similarity">
    <text evidence="3">Belongs to the methyl-accepting chemotaxis (MCP) protein family.</text>
</comment>
<dbReference type="Proteomes" id="UP001595904">
    <property type="component" value="Unassembled WGS sequence"/>
</dbReference>
<feature type="region of interest" description="Disordered" evidence="6">
    <location>
        <begin position="502"/>
        <end position="527"/>
    </location>
</feature>
<dbReference type="RefSeq" id="WP_380594078.1">
    <property type="nucleotide sequence ID" value="NZ_JBHSDU010000001.1"/>
</dbReference>
<evidence type="ECO:0000259" key="8">
    <source>
        <dbReference type="PROSITE" id="PS50111"/>
    </source>
</evidence>
<keyword evidence="7" id="KW-0812">Transmembrane</keyword>
<evidence type="ECO:0000256" key="2">
    <source>
        <dbReference type="ARBA" id="ARBA00023224"/>
    </source>
</evidence>
<dbReference type="PROSITE" id="PS50111">
    <property type="entry name" value="CHEMOTAXIS_TRANSDUC_2"/>
    <property type="match status" value="1"/>
</dbReference>
<feature type="region of interest" description="Disordered" evidence="6">
    <location>
        <begin position="269"/>
        <end position="302"/>
    </location>
</feature>
<dbReference type="InterPro" id="IPR051310">
    <property type="entry name" value="MCP_chemotaxis"/>
</dbReference>
<evidence type="ECO:0000256" key="4">
    <source>
        <dbReference type="PROSITE-ProRule" id="PRU00284"/>
    </source>
</evidence>
<gene>
    <name evidence="10" type="ORF">ACFPN2_00965</name>
</gene>
<dbReference type="EMBL" id="JBHSDU010000001">
    <property type="protein sequence ID" value="MFC4307640.1"/>
    <property type="molecule type" value="Genomic_DNA"/>
</dbReference>
<sequence>MFRNLKIGIRLGLSFALILILLGAVTYIGIDGFKLMKAGTDDIVTNRTPKMEMALELQRNAETLGLVARDQLLATDAKQLDKAVQQMLTVRERNAKIVDTLTSTVNSERGKEKLAAVVRARLEYAKAQDTMVELLQAGKKEDAAHWLRTDQREAREAMTAATDAYFDHERASVNEAGQAAEETYIEAGKMMMTGAGIAALLALIAGVWVTLSITRPIGLAASVANRMADGDLTARVTADSTDEAGMLLQAISMMTERLSQVVGEVRSSADTLTSASEEMSATAQSLSQASTEQAASVEETSASVEQMTASIGQNTDNAKITDQMASKAASEASEGGQAVRQTVEAMKQIAQKISIIDDIAYQTNLLALNAAIEAARAGEHGKGFAVVAAEVRKLAERSQVAAQEIGEVAGSSVELAERAGKLLDEMVPAIRKTSELVQEITAASQEQSSGVGQINTAMTQLSQLTQQNASSSEELAATAEEMSSQAQQLQAAISFFKVEGGKSNASSKPATKSATRVSRVPSSWAPKSPVEMPVAAVAMAAHAGNGKANGNGHDHSVTMDQFVRF</sequence>
<evidence type="ECO:0000256" key="6">
    <source>
        <dbReference type="SAM" id="MobiDB-lite"/>
    </source>
</evidence>
<dbReference type="PRINTS" id="PR00260">
    <property type="entry name" value="CHEMTRNSDUCR"/>
</dbReference>
<evidence type="ECO:0000256" key="3">
    <source>
        <dbReference type="ARBA" id="ARBA00029447"/>
    </source>
</evidence>
<comment type="caution">
    <text evidence="10">The sequence shown here is derived from an EMBL/GenBank/DDBJ whole genome shotgun (WGS) entry which is preliminary data.</text>
</comment>
<feature type="domain" description="Methyl-accepting transducer" evidence="8">
    <location>
        <begin position="268"/>
        <end position="483"/>
    </location>
</feature>
<dbReference type="CDD" id="cd06225">
    <property type="entry name" value="HAMP"/>
    <property type="match status" value="1"/>
</dbReference>
<protein>
    <submittedName>
        <fullName evidence="10">Methyl-accepting chemotaxis protein</fullName>
    </submittedName>
</protein>
<keyword evidence="11" id="KW-1185">Reference proteome</keyword>
<name>A0ABV8SK13_9GAMM</name>
<evidence type="ECO:0000259" key="9">
    <source>
        <dbReference type="PROSITE" id="PS50885"/>
    </source>
</evidence>
<dbReference type="InterPro" id="IPR047347">
    <property type="entry name" value="YvaQ-like_sensor"/>
</dbReference>
<evidence type="ECO:0000256" key="7">
    <source>
        <dbReference type="SAM" id="Phobius"/>
    </source>
</evidence>
<keyword evidence="2 4" id="KW-0807">Transducer</keyword>
<dbReference type="Pfam" id="PF12729">
    <property type="entry name" value="4HB_MCP_1"/>
    <property type="match status" value="1"/>
</dbReference>
<keyword evidence="7" id="KW-0472">Membrane</keyword>
<dbReference type="PROSITE" id="PS50885">
    <property type="entry name" value="HAMP"/>
    <property type="match status" value="1"/>
</dbReference>
<feature type="compositionally biased region" description="Low complexity" evidence="6">
    <location>
        <begin position="280"/>
        <end position="296"/>
    </location>
</feature>
<dbReference type="CDD" id="cd19411">
    <property type="entry name" value="MCP2201-like_sensor"/>
    <property type="match status" value="1"/>
</dbReference>
<dbReference type="InterPro" id="IPR004089">
    <property type="entry name" value="MCPsignal_dom"/>
</dbReference>
<feature type="transmembrane region" description="Helical" evidence="7">
    <location>
        <begin position="12"/>
        <end position="30"/>
    </location>
</feature>
<dbReference type="Pfam" id="PF00672">
    <property type="entry name" value="HAMP"/>
    <property type="match status" value="1"/>
</dbReference>
<feature type="compositionally biased region" description="Polar residues" evidence="6">
    <location>
        <begin position="269"/>
        <end position="279"/>
    </location>
</feature>
<feature type="domain" description="HAMP" evidence="9">
    <location>
        <begin position="211"/>
        <end position="263"/>
    </location>
</feature>
<evidence type="ECO:0000313" key="10">
    <source>
        <dbReference type="EMBL" id="MFC4307640.1"/>
    </source>
</evidence>
<evidence type="ECO:0000313" key="11">
    <source>
        <dbReference type="Proteomes" id="UP001595904"/>
    </source>
</evidence>
<dbReference type="SMART" id="SM00304">
    <property type="entry name" value="HAMP"/>
    <property type="match status" value="1"/>
</dbReference>
<dbReference type="SMART" id="SM00283">
    <property type="entry name" value="MA"/>
    <property type="match status" value="1"/>
</dbReference>
<dbReference type="CDD" id="cd11386">
    <property type="entry name" value="MCP_signal"/>
    <property type="match status" value="1"/>
</dbReference>
<feature type="compositionally biased region" description="Polar residues" evidence="6">
    <location>
        <begin position="503"/>
        <end position="516"/>
    </location>
</feature>
<organism evidence="10 11">
    <name type="scientific">Steroidobacter flavus</name>
    <dbReference type="NCBI Taxonomy" id="1842136"/>
    <lineage>
        <taxon>Bacteria</taxon>
        <taxon>Pseudomonadati</taxon>
        <taxon>Pseudomonadota</taxon>
        <taxon>Gammaproteobacteria</taxon>
        <taxon>Steroidobacterales</taxon>
        <taxon>Steroidobacteraceae</taxon>
        <taxon>Steroidobacter</taxon>
    </lineage>
</organism>